<reference evidence="3" key="2">
    <citation type="submission" date="2023-07" db="EMBL/GenBank/DDBJ databases">
        <title>Ancylobacter moscoviensis sp. nov., facultatively methylotrophic bacteria from activated sludge and the reclassification of Starkeya novella (Starkey 1934) Kelly et al. 2000 as Ancylobacter novellus comb. nov., Starkeya koreensis Im et al. 2006 as Ancylobacter koreensis comb.nov., Angulomicrobium tetraedrale Vasil'eva et al. 1986 as Ancylobacter tetraedralis comb. nov., Angulomicrobium amanitiforme Fritz et al. 2004 as Ancylobacter amanitiformis comb. nov. and Methylorhabdus multivorans Doronina et al. 1996 as Ancylobacter multivorans comb. nov. and emended description of the genus Ancylobacter.</title>
        <authorList>
            <person name="Doronina N."/>
            <person name="Chemodurova A."/>
            <person name="Grouzdev D."/>
            <person name="Koziaeva V."/>
            <person name="Shi W."/>
            <person name="Wu L."/>
            <person name="Kaparullina E."/>
        </authorList>
    </citation>
    <scope>NUCLEOTIDE SEQUENCE [LARGE SCALE GENOMIC DNA]</scope>
    <source>
        <strain evidence="3">Jip08</strain>
    </source>
</reference>
<name>A0ABT0DHN5_9HYPH</name>
<keyword evidence="1" id="KW-0812">Transmembrane</keyword>
<reference evidence="2 3" key="1">
    <citation type="submission" date="2022-04" db="EMBL/GenBank/DDBJ databases">
        <authorList>
            <person name="Grouzdev D.S."/>
            <person name="Pantiukh K.S."/>
            <person name="Krutkina M.S."/>
        </authorList>
    </citation>
    <scope>NUCLEOTIDE SEQUENCE [LARGE SCALE GENOMIC DNA]</scope>
    <source>
        <strain evidence="2 3">Jip08</strain>
    </source>
</reference>
<organism evidence="2 3">
    <name type="scientific">Ancylobacter koreensis</name>
    <dbReference type="NCBI Taxonomy" id="266121"/>
    <lineage>
        <taxon>Bacteria</taxon>
        <taxon>Pseudomonadati</taxon>
        <taxon>Pseudomonadota</taxon>
        <taxon>Alphaproteobacteria</taxon>
        <taxon>Hyphomicrobiales</taxon>
        <taxon>Xanthobacteraceae</taxon>
        <taxon>Ancylobacter</taxon>
    </lineage>
</organism>
<dbReference type="InterPro" id="IPR024399">
    <property type="entry name" value="DUF2628"/>
</dbReference>
<dbReference type="EMBL" id="JALKCG010000001">
    <property type="protein sequence ID" value="MCK0206798.1"/>
    <property type="molecule type" value="Genomic_DNA"/>
</dbReference>
<protein>
    <submittedName>
        <fullName evidence="2">DUF2628 domain-containing protein</fullName>
    </submittedName>
</protein>
<keyword evidence="1" id="KW-1133">Transmembrane helix</keyword>
<accession>A0ABT0DHN5</accession>
<evidence type="ECO:0000313" key="2">
    <source>
        <dbReference type="EMBL" id="MCK0206798.1"/>
    </source>
</evidence>
<feature type="transmembrane region" description="Helical" evidence="1">
    <location>
        <begin position="49"/>
        <end position="70"/>
    </location>
</feature>
<dbReference type="RefSeq" id="WP_247198394.1">
    <property type="nucleotide sequence ID" value="NZ_JALKCG010000001.1"/>
</dbReference>
<dbReference type="Proteomes" id="UP001202867">
    <property type="component" value="Unassembled WGS sequence"/>
</dbReference>
<comment type="caution">
    <text evidence="2">The sequence shown here is derived from an EMBL/GenBank/DDBJ whole genome shotgun (WGS) entry which is preliminary data.</text>
</comment>
<proteinExistence type="predicted"/>
<keyword evidence="1" id="KW-0472">Membrane</keyword>
<gene>
    <name evidence="2" type="ORF">MWN33_02000</name>
</gene>
<dbReference type="Pfam" id="PF10947">
    <property type="entry name" value="DUF2628"/>
    <property type="match status" value="1"/>
</dbReference>
<evidence type="ECO:0000313" key="3">
    <source>
        <dbReference type="Proteomes" id="UP001202867"/>
    </source>
</evidence>
<feature type="transmembrane region" description="Helical" evidence="1">
    <location>
        <begin position="76"/>
        <end position="94"/>
    </location>
</feature>
<evidence type="ECO:0000256" key="1">
    <source>
        <dbReference type="SAM" id="Phobius"/>
    </source>
</evidence>
<keyword evidence="3" id="KW-1185">Reference proteome</keyword>
<sequence length="164" mass="17383">MAVWTVFEPPGADEAATTLRWAEGFVFVPERTAWSALLLAPLVLLRHRLWAAFIVYALVQAGVAAAVFALDLGSSALALLLVANLAVAVQLAGLRSAKLAARGYEEAGTVVAPRLDAAEQRYFDARLAAPRSTASTHSTVRATGSYPLRRAEPAVLGLFPEAGR</sequence>